<evidence type="ECO:0000256" key="1">
    <source>
        <dbReference type="SAM" id="MobiDB-lite"/>
    </source>
</evidence>
<feature type="region of interest" description="Disordered" evidence="1">
    <location>
        <begin position="39"/>
        <end position="67"/>
    </location>
</feature>
<gene>
    <name evidence="2" type="ORF">TCIL3000_0_17640</name>
</gene>
<comment type="caution">
    <text evidence="2">The sequence shown here is derived from an EMBL/GenBank/DDBJ whole genome shotgun (WGS) entry which is preliminary data.</text>
</comment>
<keyword evidence="3" id="KW-1185">Reference proteome</keyword>
<sequence>MVKISIVTRNPSSCCIHTSVWLPCRKPWSKIEKPALWRQDPQTSPLGGWTSPLAHSSKATRETSDRSLPATCYTGSDNNDIYSIGDDTKKHNGDFVKNIGKYMNVRFSLSNTQDGGIGNSGTLENVNDSGVYVKKKSHWPRHPMGNAIFAIKCGDQS</sequence>
<dbReference type="AlphaFoldDB" id="F9WHT5"/>
<evidence type="ECO:0000313" key="3">
    <source>
        <dbReference type="Proteomes" id="UP000000702"/>
    </source>
</evidence>
<dbReference type="VEuPathDB" id="TriTrypDB:TcIL3000_0_17640"/>
<evidence type="ECO:0000313" key="2">
    <source>
        <dbReference type="EMBL" id="CCD16880.1"/>
    </source>
</evidence>
<dbReference type="EMBL" id="CAEQ01002485">
    <property type="protein sequence ID" value="CCD16880.1"/>
    <property type="molecule type" value="Genomic_DNA"/>
</dbReference>
<reference evidence="3" key="1">
    <citation type="submission" date="2011-07" db="EMBL/GenBank/DDBJ databases">
        <title>Divergent evolution of antigenic variation in African trypanosomes.</title>
        <authorList>
            <person name="Jackson A.P."/>
            <person name="Berry A."/>
            <person name="Allison H.C."/>
            <person name="Burton P."/>
            <person name="Anderson J."/>
            <person name="Aslett M."/>
            <person name="Brown R."/>
            <person name="Corton N."/>
            <person name="Harris D."/>
            <person name="Hauser H."/>
            <person name="Gamble J."/>
            <person name="Gilderthorp R."/>
            <person name="McQuillan J."/>
            <person name="Quail M.A."/>
            <person name="Sanders M."/>
            <person name="Van Tonder A."/>
            <person name="Ginger M.L."/>
            <person name="Donelson J.E."/>
            <person name="Field M.C."/>
            <person name="Barry J.D."/>
            <person name="Berriman M."/>
            <person name="Hertz-Fowler C."/>
        </authorList>
    </citation>
    <scope>NUCLEOTIDE SEQUENCE [LARGE SCALE GENOMIC DNA]</scope>
    <source>
        <strain evidence="3">IL3000</strain>
    </source>
</reference>
<name>F9WHT5_TRYCI</name>
<reference evidence="2 3" key="2">
    <citation type="journal article" date="2012" name="Proc. Natl. Acad. Sci. U.S.A.">
        <title>Antigenic diversity is generated by distinct evolutionary mechanisms in African trypanosome species.</title>
        <authorList>
            <person name="Jackson A.P."/>
            <person name="Berry A."/>
            <person name="Aslett M."/>
            <person name="Allison H.C."/>
            <person name="Burton P."/>
            <person name="Vavrova-Anderson J."/>
            <person name="Brown R."/>
            <person name="Browne H."/>
            <person name="Corton N."/>
            <person name="Hauser H."/>
            <person name="Gamble J."/>
            <person name="Gilderthorp R."/>
            <person name="Marcello L."/>
            <person name="McQuillan J."/>
            <person name="Otto T.D."/>
            <person name="Quail M.A."/>
            <person name="Sanders M.J."/>
            <person name="van Tonder A."/>
            <person name="Ginger M.L."/>
            <person name="Field M.C."/>
            <person name="Barry J.D."/>
            <person name="Hertz-Fowler C."/>
            <person name="Berriman M."/>
        </authorList>
    </citation>
    <scope>NUCLEOTIDE SEQUENCE [LARGE SCALE GENOMIC DNA]</scope>
    <source>
        <strain evidence="2 3">IL3000</strain>
    </source>
</reference>
<dbReference type="Proteomes" id="UP000000702">
    <property type="component" value="Unassembled WGS sequence"/>
</dbReference>
<protein>
    <submittedName>
        <fullName evidence="2">WGS project CAEQ00000000 data, annotated contig 694</fullName>
    </submittedName>
</protein>
<organism evidence="2 3">
    <name type="scientific">Trypanosoma congolense (strain IL3000)</name>
    <dbReference type="NCBI Taxonomy" id="1068625"/>
    <lineage>
        <taxon>Eukaryota</taxon>
        <taxon>Discoba</taxon>
        <taxon>Euglenozoa</taxon>
        <taxon>Kinetoplastea</taxon>
        <taxon>Metakinetoplastina</taxon>
        <taxon>Trypanosomatida</taxon>
        <taxon>Trypanosomatidae</taxon>
        <taxon>Trypanosoma</taxon>
        <taxon>Nannomonas</taxon>
    </lineage>
</organism>
<accession>F9WHT5</accession>
<proteinExistence type="predicted"/>